<name>A0ABY9FH30_9PSED</name>
<keyword evidence="8" id="KW-1185">Reference proteome</keyword>
<evidence type="ECO:0000256" key="6">
    <source>
        <dbReference type="ARBA" id="ARBA00023315"/>
    </source>
</evidence>
<evidence type="ECO:0000256" key="4">
    <source>
        <dbReference type="ARBA" id="ARBA00022737"/>
    </source>
</evidence>
<keyword evidence="4" id="KW-0677">Repeat</keyword>
<dbReference type="GO" id="GO:0016746">
    <property type="term" value="F:acyltransferase activity"/>
    <property type="evidence" value="ECO:0007669"/>
    <property type="project" value="UniProtKB-KW"/>
</dbReference>
<evidence type="ECO:0000313" key="7">
    <source>
        <dbReference type="EMBL" id="WLH02849.1"/>
    </source>
</evidence>
<dbReference type="PROSITE" id="PS00101">
    <property type="entry name" value="HEXAPEP_TRANSFERASES"/>
    <property type="match status" value="1"/>
</dbReference>
<dbReference type="EMBL" id="CP117451">
    <property type="protein sequence ID" value="WLH02849.1"/>
    <property type="molecule type" value="Genomic_DNA"/>
</dbReference>
<dbReference type="InterPro" id="IPR051159">
    <property type="entry name" value="Hexapeptide_acetyltransf"/>
</dbReference>
<dbReference type="Pfam" id="PF00132">
    <property type="entry name" value="Hexapep"/>
    <property type="match status" value="1"/>
</dbReference>
<reference evidence="7 8" key="1">
    <citation type="submission" date="2023-02" db="EMBL/GenBank/DDBJ databases">
        <title>Evolution of Hrp T3SS in non-pathogenic Pseudomonas fluorescens.</title>
        <authorList>
            <person name="Liao K."/>
            <person name="Wei H."/>
            <person name="Gu Y."/>
        </authorList>
    </citation>
    <scope>NUCLEOTIDE SEQUENCE [LARGE SCALE GENOMIC DNA]</scope>
    <source>
        <strain evidence="7 8">FP2034</strain>
    </source>
</reference>
<keyword evidence="3" id="KW-0808">Transferase</keyword>
<dbReference type="PANTHER" id="PTHR23416">
    <property type="entry name" value="SIALIC ACID SYNTHASE-RELATED"/>
    <property type="match status" value="1"/>
</dbReference>
<proteinExistence type="predicted"/>
<accession>A0ABY9FH30</accession>
<dbReference type="Proteomes" id="UP001224838">
    <property type="component" value="Chromosome"/>
</dbReference>
<keyword evidence="1" id="KW-0444">Lipid biosynthesis</keyword>
<organism evidence="7 8">
    <name type="scientific">Pseudomonas beijingensis</name>
    <dbReference type="NCBI Taxonomy" id="2954101"/>
    <lineage>
        <taxon>Bacteria</taxon>
        <taxon>Pseudomonadati</taxon>
        <taxon>Pseudomonadota</taxon>
        <taxon>Gammaproteobacteria</taxon>
        <taxon>Pseudomonadales</taxon>
        <taxon>Pseudomonadaceae</taxon>
        <taxon>Pseudomonas</taxon>
    </lineage>
</organism>
<keyword evidence="5" id="KW-0443">Lipid metabolism</keyword>
<dbReference type="RefSeq" id="WP_305470288.1">
    <property type="nucleotide sequence ID" value="NZ_CP117425.1"/>
</dbReference>
<gene>
    <name evidence="7" type="ORF">PSH92_08260</name>
</gene>
<dbReference type="InterPro" id="IPR001451">
    <property type="entry name" value="Hexapep"/>
</dbReference>
<evidence type="ECO:0000256" key="5">
    <source>
        <dbReference type="ARBA" id="ARBA00023098"/>
    </source>
</evidence>
<keyword evidence="2" id="KW-0441">Lipid A biosynthesis</keyword>
<evidence type="ECO:0000313" key="8">
    <source>
        <dbReference type="Proteomes" id="UP001224838"/>
    </source>
</evidence>
<dbReference type="CDD" id="cd04647">
    <property type="entry name" value="LbH_MAT_like"/>
    <property type="match status" value="1"/>
</dbReference>
<sequence>MKGLLVRALSKFVSVMRSTSWKITYAMYREQYELNKTFRFNGYYIQFYGPGRIEGGRNSYIGELSTIQSASECVVVIGANCRISHNVRIYTSSAMADSDFSKPPVGTKQGDVKIGDFCWVGANVFINPDVTIGENSVVGANSVVTKNIPPNEIWGGVPAKLIRRKACAAI</sequence>
<dbReference type="InterPro" id="IPR018357">
    <property type="entry name" value="Hexapep_transf_CS"/>
</dbReference>
<dbReference type="Gene3D" id="2.160.10.10">
    <property type="entry name" value="Hexapeptide repeat proteins"/>
    <property type="match status" value="1"/>
</dbReference>
<dbReference type="SUPFAM" id="SSF51161">
    <property type="entry name" value="Trimeric LpxA-like enzymes"/>
    <property type="match status" value="1"/>
</dbReference>
<evidence type="ECO:0000256" key="3">
    <source>
        <dbReference type="ARBA" id="ARBA00022679"/>
    </source>
</evidence>
<evidence type="ECO:0000256" key="2">
    <source>
        <dbReference type="ARBA" id="ARBA00022556"/>
    </source>
</evidence>
<dbReference type="InterPro" id="IPR011004">
    <property type="entry name" value="Trimer_LpxA-like_sf"/>
</dbReference>
<keyword evidence="6 7" id="KW-0012">Acyltransferase</keyword>
<evidence type="ECO:0000256" key="1">
    <source>
        <dbReference type="ARBA" id="ARBA00022516"/>
    </source>
</evidence>
<protein>
    <submittedName>
        <fullName evidence="7">Acyltransferase</fullName>
    </submittedName>
</protein>